<comment type="caution">
    <text evidence="1">The sequence shown here is derived from an EMBL/GenBank/DDBJ whole genome shotgun (WGS) entry which is preliminary data.</text>
</comment>
<gene>
    <name evidence="1" type="ORF">K488DRAFT_84994</name>
</gene>
<sequence>MPKQSTVPSSLDAIPPEIIEQIFVELQRLDADVRKYPLDYSELWTDIPTHDLRWTTLFIERSKSALLTVRIGTSPGRVSSEAVAVCLKCMQRVSVFHAHLSGSNSFVASIHAALRESNYPDLKELSLSRGWVPRNVFTVDSLPNLRSLSVIDSYFWPFPELLRPGIIHLHLSCEPMHSSRWRSLDDALTVLKEMPLLESLTLEKTAFPRVAKIEGDPTALPDIELPHLQQLTLAGTVEIIRLFLQHLTAPLEDKLHLHIDHMPLSSSDNAPQEHASGLMDRIFRTEQPQASYRTVRFYQTSSSHCSNEKTVVECGEVVSADPPAHPRVFRVEFAGPFSPRLLCVHQQIATGVCARLPLARVEHVVLHGRPFSPSFGARVLAPLGAGVKRLRVEGSEAADTVLRPFQRFGEAEEEDVDIWEDTIALLEGAEQQPANEGPALLQRFTHLHTLEIVDVNFTRRGEMRTELFSRFLAACGGIRSHRIQLEGCDLTMVMEMQLREALGEEGELA</sequence>
<name>A0ACB8QNN6_9AGAM</name>
<evidence type="ECO:0000313" key="1">
    <source>
        <dbReference type="EMBL" id="KAI0033389.1"/>
    </source>
</evidence>
<dbReference type="EMBL" id="MU273521">
    <property type="protein sequence ID" value="KAI0033389.1"/>
    <property type="molecule type" value="Genomic_DNA"/>
</dbReference>
<organism evidence="1 2">
    <name type="scientific">Vararia minispora EC-137</name>
    <dbReference type="NCBI Taxonomy" id="1314806"/>
    <lineage>
        <taxon>Eukaryota</taxon>
        <taxon>Fungi</taxon>
        <taxon>Dikarya</taxon>
        <taxon>Basidiomycota</taxon>
        <taxon>Agaricomycotina</taxon>
        <taxon>Agaricomycetes</taxon>
        <taxon>Russulales</taxon>
        <taxon>Lachnocladiaceae</taxon>
        <taxon>Vararia</taxon>
    </lineage>
</organism>
<dbReference type="Proteomes" id="UP000814128">
    <property type="component" value="Unassembled WGS sequence"/>
</dbReference>
<reference evidence="1" key="2">
    <citation type="journal article" date="2022" name="New Phytol.">
        <title>Evolutionary transition to the ectomycorrhizal habit in the genomes of a hyperdiverse lineage of mushroom-forming fungi.</title>
        <authorList>
            <person name="Looney B."/>
            <person name="Miyauchi S."/>
            <person name="Morin E."/>
            <person name="Drula E."/>
            <person name="Courty P.E."/>
            <person name="Kohler A."/>
            <person name="Kuo A."/>
            <person name="LaButti K."/>
            <person name="Pangilinan J."/>
            <person name="Lipzen A."/>
            <person name="Riley R."/>
            <person name="Andreopoulos W."/>
            <person name="He G."/>
            <person name="Johnson J."/>
            <person name="Nolan M."/>
            <person name="Tritt A."/>
            <person name="Barry K.W."/>
            <person name="Grigoriev I.V."/>
            <person name="Nagy L.G."/>
            <person name="Hibbett D."/>
            <person name="Henrissat B."/>
            <person name="Matheny P.B."/>
            <person name="Labbe J."/>
            <person name="Martin F.M."/>
        </authorList>
    </citation>
    <scope>NUCLEOTIDE SEQUENCE</scope>
    <source>
        <strain evidence="1">EC-137</strain>
    </source>
</reference>
<protein>
    <submittedName>
        <fullName evidence="1">Uncharacterized protein</fullName>
    </submittedName>
</protein>
<reference evidence="1" key="1">
    <citation type="submission" date="2021-02" db="EMBL/GenBank/DDBJ databases">
        <authorList>
            <consortium name="DOE Joint Genome Institute"/>
            <person name="Ahrendt S."/>
            <person name="Looney B.P."/>
            <person name="Miyauchi S."/>
            <person name="Morin E."/>
            <person name="Drula E."/>
            <person name="Courty P.E."/>
            <person name="Chicoki N."/>
            <person name="Fauchery L."/>
            <person name="Kohler A."/>
            <person name="Kuo A."/>
            <person name="Labutti K."/>
            <person name="Pangilinan J."/>
            <person name="Lipzen A."/>
            <person name="Riley R."/>
            <person name="Andreopoulos W."/>
            <person name="He G."/>
            <person name="Johnson J."/>
            <person name="Barry K.W."/>
            <person name="Grigoriev I.V."/>
            <person name="Nagy L."/>
            <person name="Hibbett D."/>
            <person name="Henrissat B."/>
            <person name="Matheny P.B."/>
            <person name="Labbe J."/>
            <person name="Martin F."/>
        </authorList>
    </citation>
    <scope>NUCLEOTIDE SEQUENCE</scope>
    <source>
        <strain evidence="1">EC-137</strain>
    </source>
</reference>
<proteinExistence type="predicted"/>
<accession>A0ACB8QNN6</accession>
<evidence type="ECO:0000313" key="2">
    <source>
        <dbReference type="Proteomes" id="UP000814128"/>
    </source>
</evidence>
<keyword evidence="2" id="KW-1185">Reference proteome</keyword>